<gene>
    <name evidence="2" type="ORF">JOQ06_011606</name>
</gene>
<evidence type="ECO:0000313" key="2">
    <source>
        <dbReference type="EMBL" id="KAJ4941731.1"/>
    </source>
</evidence>
<protein>
    <submittedName>
        <fullName evidence="2">Uncharacterized protein</fullName>
    </submittedName>
</protein>
<reference evidence="2" key="1">
    <citation type="submission" date="2022-11" db="EMBL/GenBank/DDBJ databases">
        <title>Chromosome-level genome of Pogonophryne albipinna.</title>
        <authorList>
            <person name="Jo E."/>
        </authorList>
    </citation>
    <scope>NUCLEOTIDE SEQUENCE</scope>
    <source>
        <strain evidence="2">SGF0006</strain>
        <tissue evidence="2">Muscle</tissue>
    </source>
</reference>
<keyword evidence="3" id="KW-1185">Reference proteome</keyword>
<evidence type="ECO:0000256" key="1">
    <source>
        <dbReference type="SAM" id="MobiDB-lite"/>
    </source>
</evidence>
<proteinExistence type="predicted"/>
<sequence length="80" mass="8866">PDAPLSASVPPRQPLPLPQRENWVVGGTSGLRGVETSATLKITEDSKIQTLLCVSLEAREEWSMRELCKCKLENFLMEIA</sequence>
<evidence type="ECO:0000313" key="3">
    <source>
        <dbReference type="Proteomes" id="UP001219934"/>
    </source>
</evidence>
<accession>A0AAD6BFC7</accession>
<name>A0AAD6BFC7_9TELE</name>
<feature type="non-terminal residue" evidence="2">
    <location>
        <position position="1"/>
    </location>
</feature>
<feature type="region of interest" description="Disordered" evidence="1">
    <location>
        <begin position="1"/>
        <end position="21"/>
    </location>
</feature>
<feature type="non-terminal residue" evidence="2">
    <location>
        <position position="80"/>
    </location>
</feature>
<comment type="caution">
    <text evidence="2">The sequence shown here is derived from an EMBL/GenBank/DDBJ whole genome shotgun (WGS) entry which is preliminary data.</text>
</comment>
<dbReference type="AlphaFoldDB" id="A0AAD6BFC7"/>
<dbReference type="Proteomes" id="UP001219934">
    <property type="component" value="Unassembled WGS sequence"/>
</dbReference>
<organism evidence="2 3">
    <name type="scientific">Pogonophryne albipinna</name>
    <dbReference type="NCBI Taxonomy" id="1090488"/>
    <lineage>
        <taxon>Eukaryota</taxon>
        <taxon>Metazoa</taxon>
        <taxon>Chordata</taxon>
        <taxon>Craniata</taxon>
        <taxon>Vertebrata</taxon>
        <taxon>Euteleostomi</taxon>
        <taxon>Actinopterygii</taxon>
        <taxon>Neopterygii</taxon>
        <taxon>Teleostei</taxon>
        <taxon>Neoteleostei</taxon>
        <taxon>Acanthomorphata</taxon>
        <taxon>Eupercaria</taxon>
        <taxon>Perciformes</taxon>
        <taxon>Notothenioidei</taxon>
        <taxon>Pogonophryne</taxon>
    </lineage>
</organism>
<dbReference type="EMBL" id="JAPTMU010000006">
    <property type="protein sequence ID" value="KAJ4941731.1"/>
    <property type="molecule type" value="Genomic_DNA"/>
</dbReference>